<dbReference type="AlphaFoldDB" id="A0A5D3BQR6"/>
<evidence type="ECO:0000313" key="4">
    <source>
        <dbReference type="Proteomes" id="UP000321947"/>
    </source>
</evidence>
<protein>
    <submittedName>
        <fullName evidence="2">Reverse transcriptase</fullName>
    </submittedName>
</protein>
<comment type="caution">
    <text evidence="2">The sequence shown here is derived from an EMBL/GenBank/DDBJ whole genome shotgun (WGS) entry which is preliminary data.</text>
</comment>
<evidence type="ECO:0000313" key="3">
    <source>
        <dbReference type="Proteomes" id="UP000321393"/>
    </source>
</evidence>
<name>A0A5D3BQR6_CUCMM</name>
<accession>A0A5D3BQR6</accession>
<keyword evidence="2" id="KW-0548">Nucleotidyltransferase</keyword>
<evidence type="ECO:0000313" key="1">
    <source>
        <dbReference type="EMBL" id="KAA0056058.1"/>
    </source>
</evidence>
<organism evidence="2 4">
    <name type="scientific">Cucumis melo var. makuwa</name>
    <name type="common">Oriental melon</name>
    <dbReference type="NCBI Taxonomy" id="1194695"/>
    <lineage>
        <taxon>Eukaryota</taxon>
        <taxon>Viridiplantae</taxon>
        <taxon>Streptophyta</taxon>
        <taxon>Embryophyta</taxon>
        <taxon>Tracheophyta</taxon>
        <taxon>Spermatophyta</taxon>
        <taxon>Magnoliopsida</taxon>
        <taxon>eudicotyledons</taxon>
        <taxon>Gunneridae</taxon>
        <taxon>Pentapetalae</taxon>
        <taxon>rosids</taxon>
        <taxon>fabids</taxon>
        <taxon>Cucurbitales</taxon>
        <taxon>Cucurbitaceae</taxon>
        <taxon>Benincaseae</taxon>
        <taxon>Cucumis</taxon>
    </lineage>
</organism>
<dbReference type="GO" id="GO:0003964">
    <property type="term" value="F:RNA-directed DNA polymerase activity"/>
    <property type="evidence" value="ECO:0007669"/>
    <property type="project" value="UniProtKB-KW"/>
</dbReference>
<dbReference type="Proteomes" id="UP000321393">
    <property type="component" value="Unassembled WGS sequence"/>
</dbReference>
<reference evidence="3 4" key="1">
    <citation type="submission" date="2019-08" db="EMBL/GenBank/DDBJ databases">
        <title>Draft genome sequences of two oriental melons (Cucumis melo L. var makuwa).</title>
        <authorList>
            <person name="Kwon S.-Y."/>
        </authorList>
    </citation>
    <scope>NUCLEOTIDE SEQUENCE [LARGE SCALE GENOMIC DNA]</scope>
    <source>
        <strain evidence="4">cv. Chang Bougi</strain>
        <strain evidence="3">cv. SW 3</strain>
        <tissue evidence="2">Leaf</tissue>
    </source>
</reference>
<dbReference type="EMBL" id="SSTE01008349">
    <property type="protein sequence ID" value="KAA0056058.1"/>
    <property type="molecule type" value="Genomic_DNA"/>
</dbReference>
<sequence length="115" mass="13475">MDIPLRYADDDSQEEYEAWQNVQDYDSSSGGEQGNIWNDNGEFRMAQAYRGQEAQREIHHDYKMKIDLPTYNGKRDIESFLDWVKNTKNFFNYMDTLDRKKVHSVALKLRGGASA</sequence>
<gene>
    <name evidence="2" type="ORF">E5676_scaffold451G00740</name>
    <name evidence="1" type="ORF">E6C27_scaffold323G00060</name>
</gene>
<evidence type="ECO:0000313" key="2">
    <source>
        <dbReference type="EMBL" id="TYK01514.1"/>
    </source>
</evidence>
<keyword evidence="2" id="KW-0695">RNA-directed DNA polymerase</keyword>
<dbReference type="OrthoDB" id="1938922at2759"/>
<dbReference type="Proteomes" id="UP000321947">
    <property type="component" value="Unassembled WGS sequence"/>
</dbReference>
<dbReference type="EMBL" id="SSTD01016175">
    <property type="protein sequence ID" value="TYK01514.1"/>
    <property type="molecule type" value="Genomic_DNA"/>
</dbReference>
<proteinExistence type="predicted"/>
<keyword evidence="2" id="KW-0808">Transferase</keyword>